<dbReference type="PANTHER" id="PTHR46268">
    <property type="entry name" value="STRESS RESPONSE PROTEIN NHAX"/>
    <property type="match status" value="1"/>
</dbReference>
<dbReference type="Pfam" id="PF00582">
    <property type="entry name" value="Usp"/>
    <property type="match status" value="2"/>
</dbReference>
<reference evidence="3 4" key="1">
    <citation type="submission" date="2020-08" db="EMBL/GenBank/DDBJ databases">
        <title>Genomic Encyclopedia of Type Strains, Phase IV (KMG-IV): sequencing the most valuable type-strain genomes for metagenomic binning, comparative biology and taxonomic classification.</title>
        <authorList>
            <person name="Goeker M."/>
        </authorList>
    </citation>
    <scope>NUCLEOTIDE SEQUENCE [LARGE SCALE GENOMIC DNA]</scope>
    <source>
        <strain evidence="3 4">DSM 29854</strain>
    </source>
</reference>
<dbReference type="EMBL" id="JACJIQ010000019">
    <property type="protein sequence ID" value="MBA9079218.1"/>
    <property type="molecule type" value="Genomic_DNA"/>
</dbReference>
<dbReference type="CDD" id="cd00293">
    <property type="entry name" value="USP-like"/>
    <property type="match status" value="2"/>
</dbReference>
<dbReference type="RefSeq" id="WP_182514178.1">
    <property type="nucleotide sequence ID" value="NZ_JACJIQ010000019.1"/>
</dbReference>
<evidence type="ECO:0000313" key="4">
    <source>
        <dbReference type="Proteomes" id="UP000563094"/>
    </source>
</evidence>
<dbReference type="PANTHER" id="PTHR46268:SF22">
    <property type="entry name" value="SENSOR PROTEIN KDPD-RELATED"/>
    <property type="match status" value="1"/>
</dbReference>
<name>A0A839GXP8_9BACT</name>
<gene>
    <name evidence="3" type="ORF">FHS90_003953</name>
</gene>
<dbReference type="SUPFAM" id="SSF52402">
    <property type="entry name" value="Adenine nucleotide alpha hydrolases-like"/>
    <property type="match status" value="2"/>
</dbReference>
<dbReference type="InterPro" id="IPR006016">
    <property type="entry name" value="UspA"/>
</dbReference>
<sequence>MQTIICPTDYSACSINAIRYADEIAQRLDSRIILFHSIHEPAPAYEDFSIDTEAAPESLHGEEVRHLGKLKAIQTYLENTDWGIPISYETRIGYGKAADTIAHVTQQERADLLVLGYEPVQGLKEIFVDSMAASLIRNTTCPVLHIPANTDFKPLHRIVVAVELQGLSGFDTAFLLKLASLFGAELQLLHVLPKEDREAQAFAFEELQRAGRRLQYEYVSYHVQTSPFVEEGISRFCREQKADMLVVGFKPVNSWQHLFPPTYLQSESTHTYLPVLVLHHK</sequence>
<evidence type="ECO:0000256" key="1">
    <source>
        <dbReference type="ARBA" id="ARBA00008791"/>
    </source>
</evidence>
<protein>
    <submittedName>
        <fullName evidence="3">Nucleotide-binding universal stress UspA family protein</fullName>
    </submittedName>
</protein>
<dbReference type="AlphaFoldDB" id="A0A839GXP8"/>
<accession>A0A839GXP8</accession>
<organism evidence="3 4">
    <name type="scientific">Rufibacter quisquiliarum</name>
    <dbReference type="NCBI Taxonomy" id="1549639"/>
    <lineage>
        <taxon>Bacteria</taxon>
        <taxon>Pseudomonadati</taxon>
        <taxon>Bacteroidota</taxon>
        <taxon>Cytophagia</taxon>
        <taxon>Cytophagales</taxon>
        <taxon>Hymenobacteraceae</taxon>
        <taxon>Rufibacter</taxon>
    </lineage>
</organism>
<comment type="similarity">
    <text evidence="1">Belongs to the universal stress protein A family.</text>
</comment>
<feature type="domain" description="UspA" evidence="2">
    <location>
        <begin position="2"/>
        <end position="146"/>
    </location>
</feature>
<dbReference type="PRINTS" id="PR01438">
    <property type="entry name" value="UNVRSLSTRESS"/>
</dbReference>
<evidence type="ECO:0000313" key="3">
    <source>
        <dbReference type="EMBL" id="MBA9079218.1"/>
    </source>
</evidence>
<keyword evidence="4" id="KW-1185">Reference proteome</keyword>
<evidence type="ECO:0000259" key="2">
    <source>
        <dbReference type="Pfam" id="PF00582"/>
    </source>
</evidence>
<dbReference type="Proteomes" id="UP000563094">
    <property type="component" value="Unassembled WGS sequence"/>
</dbReference>
<dbReference type="InterPro" id="IPR006015">
    <property type="entry name" value="Universal_stress_UspA"/>
</dbReference>
<proteinExistence type="inferred from homology"/>
<comment type="caution">
    <text evidence="3">The sequence shown here is derived from an EMBL/GenBank/DDBJ whole genome shotgun (WGS) entry which is preliminary data.</text>
</comment>
<feature type="domain" description="UspA" evidence="2">
    <location>
        <begin position="156"/>
        <end position="251"/>
    </location>
</feature>
<dbReference type="Gene3D" id="3.40.50.12370">
    <property type="match status" value="1"/>
</dbReference>